<organism evidence="4 5">
    <name type="scientific">Herbidospora solisilvae</name>
    <dbReference type="NCBI Taxonomy" id="2696284"/>
    <lineage>
        <taxon>Bacteria</taxon>
        <taxon>Bacillati</taxon>
        <taxon>Actinomycetota</taxon>
        <taxon>Actinomycetes</taxon>
        <taxon>Streptosporangiales</taxon>
        <taxon>Streptosporangiaceae</taxon>
        <taxon>Herbidospora</taxon>
    </lineage>
</organism>
<keyword evidence="1" id="KW-0677">Repeat</keyword>
<dbReference type="PANTHER" id="PTHR45641:SF19">
    <property type="entry name" value="NEPHROCYSTIN-3"/>
    <property type="match status" value="1"/>
</dbReference>
<dbReference type="PRINTS" id="PR00381">
    <property type="entry name" value="KINESINLIGHT"/>
</dbReference>
<name>A0A7C9N7L9_9ACTN</name>
<comment type="caution">
    <text evidence="4">The sequence shown here is derived from an EMBL/GenBank/DDBJ whole genome shotgun (WGS) entry which is preliminary data.</text>
</comment>
<proteinExistence type="predicted"/>
<keyword evidence="2" id="KW-0802">TPR repeat</keyword>
<dbReference type="SUPFAM" id="SSF52540">
    <property type="entry name" value="P-loop containing nucleoside triphosphate hydrolases"/>
    <property type="match status" value="1"/>
</dbReference>
<dbReference type="Pfam" id="PF13424">
    <property type="entry name" value="TPR_12"/>
    <property type="match status" value="5"/>
</dbReference>
<accession>A0A7C9N7L9</accession>
<dbReference type="AlphaFoldDB" id="A0A7C9N7L9"/>
<evidence type="ECO:0000256" key="1">
    <source>
        <dbReference type="ARBA" id="ARBA00022737"/>
    </source>
</evidence>
<evidence type="ECO:0000313" key="4">
    <source>
        <dbReference type="EMBL" id="NAS27394.1"/>
    </source>
</evidence>
<keyword evidence="5" id="KW-1185">Reference proteome</keyword>
<protein>
    <submittedName>
        <fullName evidence="4">Tetratricopeptide repeat protein</fullName>
    </submittedName>
</protein>
<dbReference type="Proteomes" id="UP000479526">
    <property type="component" value="Unassembled WGS sequence"/>
</dbReference>
<evidence type="ECO:0000256" key="2">
    <source>
        <dbReference type="ARBA" id="ARBA00022803"/>
    </source>
</evidence>
<feature type="region of interest" description="Disordered" evidence="3">
    <location>
        <begin position="1"/>
        <end position="37"/>
    </location>
</feature>
<dbReference type="InterPro" id="IPR011990">
    <property type="entry name" value="TPR-like_helical_dom_sf"/>
</dbReference>
<dbReference type="InterPro" id="IPR027417">
    <property type="entry name" value="P-loop_NTPase"/>
</dbReference>
<dbReference type="PANTHER" id="PTHR45641">
    <property type="entry name" value="TETRATRICOPEPTIDE REPEAT PROTEIN (AFU_ORTHOLOGUE AFUA_6G03870)"/>
    <property type="match status" value="1"/>
</dbReference>
<sequence length="895" mass="96676">MMNGPASPGQEEPGQGPGESIHQEATASGHGEINQAGGDLTVHKTVNTMNIHLPPPAPPAGQIVEGDIPQRPPAFQSRPGLLDALKAQVRQEGAAVIDAVTGTPGVGKSLLAASYAWACQQAGWPLIVWINAQHPDQILTGLAGLARRLNLHDPDDDARTAALKARDWLAAADRRGLLVFDNATAVEDVRPWCPATGEVQILITTRNRAFHTLFTAIDVGVFPPEQSVALLHQRTGDTTPGADEVATELGHLPLAVGQASAYIYRRRLTYPAYLALLRDYPLDKHLPHAAGGYPAGTAQAILLSIDQAEQTIPGARNILELLAVLSEAGVPRTILYGTTDHDPVAIEDIDRVLTDLADTSLISFSEDGTTVLMHRLTSRVLLERAHQTTPVGDSGSSGGRLSQVLDSAINLLYQFNTHIPGDAAIWAARPLVEMLVEQTTALHTRAAAFGVPRERLLALRAWCGQHLRDLADPARAISLLEQNLADYEREVGGDHPHALTSRNNLGCAYHALGDLGRAIPILESTLADRERVLNGDHPDILQSRNNLASAYETAGDLGRALALHEQSLADHVRVLGGDHPDTLRSRNNLAYAYHEAGDLGRALTLHEQNLADRERVLGRDHPDTLQSRNNLVLVHYTAGELGRAIPLFEQNLADRERVLGGDHPDTLLSRNNLASAYQSAGDVARAIPLLRQILTDRQRTLGGEHPDTLTSSNNLAGAYQDAGVLGRAIPLFEQTLADRERVLGGDHPNTLTSRNNLATAYHSAGDAGRAIPLFEQNLADRERVLGRDHPDTLQSRNNLASAYQSVRALDRAIPLNERTLAAFERVLGGDHPHTLQSRNNLAHSYQAAGDLGRAVPLYEQTLANCERVLGTDHPTTKIVRSNLLAARQQVDTDSV</sequence>
<dbReference type="EMBL" id="WXEW01000016">
    <property type="protein sequence ID" value="NAS27394.1"/>
    <property type="molecule type" value="Genomic_DNA"/>
</dbReference>
<dbReference type="Gene3D" id="3.40.50.300">
    <property type="entry name" value="P-loop containing nucleotide triphosphate hydrolases"/>
    <property type="match status" value="1"/>
</dbReference>
<evidence type="ECO:0000313" key="5">
    <source>
        <dbReference type="Proteomes" id="UP000479526"/>
    </source>
</evidence>
<reference evidence="4 5" key="1">
    <citation type="submission" date="2020-01" db="EMBL/GenBank/DDBJ databases">
        <title>Herbidospora sp. NEAU-GS84 nov., a novel actinomycete isolated from soil.</title>
        <authorList>
            <person name="Han L."/>
        </authorList>
    </citation>
    <scope>NUCLEOTIDE SEQUENCE [LARGE SCALE GENOMIC DNA]</scope>
    <source>
        <strain evidence="4 5">NEAU-GS84</strain>
    </source>
</reference>
<gene>
    <name evidence="4" type="ORF">GT755_37715</name>
</gene>
<dbReference type="Gene3D" id="1.25.40.10">
    <property type="entry name" value="Tetratricopeptide repeat domain"/>
    <property type="match status" value="3"/>
</dbReference>
<dbReference type="SUPFAM" id="SSF48452">
    <property type="entry name" value="TPR-like"/>
    <property type="match status" value="3"/>
</dbReference>
<evidence type="ECO:0000256" key="3">
    <source>
        <dbReference type="SAM" id="MobiDB-lite"/>
    </source>
</evidence>